<feature type="compositionally biased region" description="Polar residues" evidence="5">
    <location>
        <begin position="187"/>
        <end position="205"/>
    </location>
</feature>
<dbReference type="Pfam" id="PF00955">
    <property type="entry name" value="HCO3_cotransp"/>
    <property type="match status" value="1"/>
</dbReference>
<dbReference type="InterPro" id="IPR011531">
    <property type="entry name" value="HCO3_transpt-like_TM_dom"/>
</dbReference>
<organism evidence="7 8">
    <name type="scientific">Rotaria socialis</name>
    <dbReference type="NCBI Taxonomy" id="392032"/>
    <lineage>
        <taxon>Eukaryota</taxon>
        <taxon>Metazoa</taxon>
        <taxon>Spiralia</taxon>
        <taxon>Gnathifera</taxon>
        <taxon>Rotifera</taxon>
        <taxon>Eurotatoria</taxon>
        <taxon>Bdelloidea</taxon>
        <taxon>Philodinida</taxon>
        <taxon>Philodinidae</taxon>
        <taxon>Rotaria</taxon>
    </lineage>
</organism>
<dbReference type="Proteomes" id="UP000663873">
    <property type="component" value="Unassembled WGS sequence"/>
</dbReference>
<comment type="subcellular location">
    <subcellularLocation>
        <location evidence="1">Membrane</location>
        <topology evidence="1">Multi-pass membrane protein</topology>
    </subcellularLocation>
</comment>
<evidence type="ECO:0000256" key="4">
    <source>
        <dbReference type="ARBA" id="ARBA00023136"/>
    </source>
</evidence>
<dbReference type="GO" id="GO:0008510">
    <property type="term" value="F:sodium:bicarbonate symporter activity"/>
    <property type="evidence" value="ECO:0007669"/>
    <property type="project" value="TreeGrafter"/>
</dbReference>
<dbReference type="InterPro" id="IPR003020">
    <property type="entry name" value="HCO3_transpt_euk"/>
</dbReference>
<keyword evidence="8" id="KW-1185">Reference proteome</keyword>
<dbReference type="GO" id="GO:0006820">
    <property type="term" value="P:monoatomic anion transport"/>
    <property type="evidence" value="ECO:0007669"/>
    <property type="project" value="InterPro"/>
</dbReference>
<dbReference type="GO" id="GO:0005886">
    <property type="term" value="C:plasma membrane"/>
    <property type="evidence" value="ECO:0007669"/>
    <property type="project" value="TreeGrafter"/>
</dbReference>
<evidence type="ECO:0000256" key="5">
    <source>
        <dbReference type="SAM" id="MobiDB-lite"/>
    </source>
</evidence>
<keyword evidence="3" id="KW-1133">Transmembrane helix</keyword>
<dbReference type="PANTHER" id="PTHR11453">
    <property type="entry name" value="ANION EXCHANGE PROTEIN"/>
    <property type="match status" value="1"/>
</dbReference>
<keyword evidence="2" id="KW-0812">Transmembrane</keyword>
<dbReference type="GO" id="GO:0051453">
    <property type="term" value="P:regulation of intracellular pH"/>
    <property type="evidence" value="ECO:0007669"/>
    <property type="project" value="TreeGrafter"/>
</dbReference>
<evidence type="ECO:0000256" key="3">
    <source>
        <dbReference type="ARBA" id="ARBA00022989"/>
    </source>
</evidence>
<dbReference type="AlphaFoldDB" id="A0A821EXQ9"/>
<feature type="non-terminal residue" evidence="7">
    <location>
        <position position="1"/>
    </location>
</feature>
<proteinExistence type="predicted"/>
<evidence type="ECO:0000259" key="6">
    <source>
        <dbReference type="Pfam" id="PF00955"/>
    </source>
</evidence>
<evidence type="ECO:0000256" key="2">
    <source>
        <dbReference type="ARBA" id="ARBA00022692"/>
    </source>
</evidence>
<dbReference type="EMBL" id="CAJOBP010029090">
    <property type="protein sequence ID" value="CAF4642824.1"/>
    <property type="molecule type" value="Genomic_DNA"/>
</dbReference>
<name>A0A821EXQ9_9BILA</name>
<dbReference type="PANTHER" id="PTHR11453:SF36">
    <property type="entry name" value="ANION EXCHANGE PROTEIN"/>
    <property type="match status" value="1"/>
</dbReference>
<dbReference type="GO" id="GO:0005452">
    <property type="term" value="F:solute:inorganic anion antiporter activity"/>
    <property type="evidence" value="ECO:0007669"/>
    <property type="project" value="InterPro"/>
</dbReference>
<feature type="region of interest" description="Disordered" evidence="5">
    <location>
        <begin position="171"/>
        <end position="216"/>
    </location>
</feature>
<evidence type="ECO:0000256" key="1">
    <source>
        <dbReference type="ARBA" id="ARBA00004141"/>
    </source>
</evidence>
<evidence type="ECO:0000313" key="8">
    <source>
        <dbReference type="Proteomes" id="UP000663873"/>
    </source>
</evidence>
<keyword evidence="4" id="KW-0472">Membrane</keyword>
<feature type="domain" description="Bicarbonate transporter-like transmembrane" evidence="6">
    <location>
        <begin position="1"/>
        <end position="106"/>
    </location>
</feature>
<reference evidence="7" key="1">
    <citation type="submission" date="2021-02" db="EMBL/GenBank/DDBJ databases">
        <authorList>
            <person name="Nowell W R."/>
        </authorList>
    </citation>
    <scope>NUCLEOTIDE SEQUENCE</scope>
</reference>
<accession>A0A821EXQ9</accession>
<comment type="caution">
    <text evidence="7">The sequence shown here is derived from an EMBL/GenBank/DDBJ whole genome shotgun (WGS) entry which is preliminary data.</text>
</comment>
<protein>
    <recommendedName>
        <fullName evidence="6">Bicarbonate transporter-like transmembrane domain-containing protein</fullName>
    </recommendedName>
</protein>
<evidence type="ECO:0000313" key="7">
    <source>
        <dbReference type="EMBL" id="CAF4642824.1"/>
    </source>
</evidence>
<sequence length="216" mass="24375">MPVLYAVFMFMGVSAIRNMQIFDRVLLILMPQKHQPDHPYLRHVRITRVHLFTIIQIISLAGMFAIKSIKSIALGFPLLVLATCFVRKLLDKMFTQEELFWLDDILPGTKIGRIRRKSIVRNVHMPKPGDDDNKETITIINNPSAKQDYINDDHMPNNDSGQLHTPLIVVTEALPSEESAAEEETVKSQAANNKNNQPKSSTHAPSVTFVAGHPED</sequence>
<gene>
    <name evidence="7" type="ORF">UJA718_LOCUS33238</name>
</gene>